<evidence type="ECO:0000313" key="2">
    <source>
        <dbReference type="Proteomes" id="UP000559010"/>
    </source>
</evidence>
<comment type="caution">
    <text evidence="1">The sequence shown here is derived from an EMBL/GenBank/DDBJ whole genome shotgun (WGS) entry which is preliminary data.</text>
</comment>
<dbReference type="NCBIfam" id="TIGR02757">
    <property type="entry name" value="TIGR02757 family protein"/>
    <property type="match status" value="1"/>
</dbReference>
<dbReference type="EMBL" id="JABBNU010000014">
    <property type="protein sequence ID" value="NMM50545.1"/>
    <property type="molecule type" value="Genomic_DNA"/>
</dbReference>
<dbReference type="Proteomes" id="UP000559010">
    <property type="component" value="Unassembled WGS sequence"/>
</dbReference>
<reference evidence="1 2" key="1">
    <citation type="submission" date="2020-04" db="EMBL/GenBank/DDBJ databases">
        <title>Flammeovirgaceae bacterium KN852 isolated from deep sea.</title>
        <authorList>
            <person name="Zhang D.-C."/>
        </authorList>
    </citation>
    <scope>NUCLEOTIDE SEQUENCE [LARGE SCALE GENOMIC DNA]</scope>
    <source>
        <strain evidence="1 2">KN852</strain>
    </source>
</reference>
<evidence type="ECO:0000313" key="1">
    <source>
        <dbReference type="EMBL" id="NMM50545.1"/>
    </source>
</evidence>
<sequence length="259" mass="30123">MEFSIDDVKDHLDAAFEKYARPEFIDSDPIQIPHLFSKRQDIEIAGLFASTLAWGQRKTIINKCTELLGLMDNAPYDFVVNHSKDELNRLSSFKHRTFNNIDLLYFVRFLKEWYSTNDSLESLFYFPADQNNEPVRQGLINYHKTFFSLPEAPERTKKHVSTPERKSACKRLNMYLRWMVRPDKEGIDFGIWTKINTADLICPLDVHVERIAKGMNLLTRKQSDWLAASELTENLKKINPEDPVKYDLALFGLGVMEGI</sequence>
<protein>
    <submittedName>
        <fullName evidence="1">TIGR02757 family protein</fullName>
    </submittedName>
</protein>
<dbReference type="RefSeq" id="WP_169684911.1">
    <property type="nucleotide sequence ID" value="NZ_JABBNU010000014.1"/>
</dbReference>
<dbReference type="AlphaFoldDB" id="A0A848J4Y4"/>
<proteinExistence type="predicted"/>
<gene>
    <name evidence="1" type="ORF">HH304_19200</name>
</gene>
<accession>A0A848J4Y4</accession>
<dbReference type="InterPro" id="IPR014127">
    <property type="entry name" value="CHP02757"/>
</dbReference>
<keyword evidence="2" id="KW-1185">Reference proteome</keyword>
<dbReference type="Pfam" id="PF09674">
    <property type="entry name" value="DUF2400"/>
    <property type="match status" value="1"/>
</dbReference>
<name>A0A848J4Y4_9BACT</name>
<organism evidence="1 2">
    <name type="scientific">Marinigracilibium pacificum</name>
    <dbReference type="NCBI Taxonomy" id="2729599"/>
    <lineage>
        <taxon>Bacteria</taxon>
        <taxon>Pseudomonadati</taxon>
        <taxon>Bacteroidota</taxon>
        <taxon>Cytophagia</taxon>
        <taxon>Cytophagales</taxon>
        <taxon>Flammeovirgaceae</taxon>
        <taxon>Marinigracilibium</taxon>
    </lineage>
</organism>